<dbReference type="OrthoDB" id="1103324at2759"/>
<dbReference type="GO" id="GO:0016705">
    <property type="term" value="F:oxidoreductase activity, acting on paired donors, with incorporation or reduction of molecular oxygen"/>
    <property type="evidence" value="ECO:0007669"/>
    <property type="project" value="InterPro"/>
</dbReference>
<dbReference type="InterPro" id="IPR017972">
    <property type="entry name" value="Cyt_P450_CS"/>
</dbReference>
<sequence>MSIPLIQAYWDTAKPGFKLSLVSLLMLLVVYFCALQFSNLEIPRLLFEKRWKLPPGPPGLPIVGNLLQMRKVRGNTGQIATYLTSLSRFGEMATLRMGNSTWVMLNSSRAVQEIIAKRANITGERPYLPVASGLVSRHKRTVLRQTREWHEGRRVMHHLLSGTALKEYEKVQDSENIQLLANYIERPNQWYLHHYRYAYSIIYRIVAGERPRQTQEQLDDFQRVTVEFIRSINNSFVDFFPVLAGLPKLLQPWRKYWEAAGQDHYNVFKAWWAPIKHDIAEGAAPPSFIKDVLLRTSAKFPEMTKKPSICYPDFMQKAREEIDRICGSNAQRLPELRDTQRLPYISAMIKECLRWRPTVPLIPQHHLTQDLKFECYHFPAGTDFVINSLAISQEFVDAAQFKPERWFDGKEDSVTQGLWQFGGGRRICVGYKVAQQELFLAYSRLVYCFDFIANGKSDSRQLRHDALDEPFPVKITVRSKAHENLITRLAERLGN</sequence>
<comment type="cofactor">
    <cofactor evidence="1 7">
        <name>heme</name>
        <dbReference type="ChEBI" id="CHEBI:30413"/>
    </cofactor>
</comment>
<evidence type="ECO:0000256" key="1">
    <source>
        <dbReference type="ARBA" id="ARBA00001971"/>
    </source>
</evidence>
<keyword evidence="9" id="KW-1133">Transmembrane helix</keyword>
<dbReference type="PRINTS" id="PR00385">
    <property type="entry name" value="P450"/>
</dbReference>
<proteinExistence type="inferred from homology"/>
<dbReference type="GO" id="GO:0005506">
    <property type="term" value="F:iron ion binding"/>
    <property type="evidence" value="ECO:0007669"/>
    <property type="project" value="InterPro"/>
</dbReference>
<dbReference type="eggNOG" id="KOG0156">
    <property type="taxonomic scope" value="Eukaryota"/>
</dbReference>
<feature type="transmembrane region" description="Helical" evidence="9">
    <location>
        <begin position="20"/>
        <end position="40"/>
    </location>
</feature>
<keyword evidence="9" id="KW-0812">Transmembrane</keyword>
<reference evidence="11" key="1">
    <citation type="journal article" date="2014" name="BMC Genomics">
        <title>Genome characteristics reveal the impact of lichenization on lichen-forming fungus Endocarpon pusillum Hedwig (Verrucariales, Ascomycota).</title>
        <authorList>
            <person name="Wang Y.-Y."/>
            <person name="Liu B."/>
            <person name="Zhang X.-Y."/>
            <person name="Zhou Q.-M."/>
            <person name="Zhang T."/>
            <person name="Li H."/>
            <person name="Yu Y.-F."/>
            <person name="Zhang X.-L."/>
            <person name="Hao X.-Y."/>
            <person name="Wang M."/>
            <person name="Wang L."/>
            <person name="Wei J.-C."/>
        </authorList>
    </citation>
    <scope>NUCLEOTIDE SEQUENCE [LARGE SCALE GENOMIC DNA]</scope>
    <source>
        <strain evidence="11">Z07020 / HMAS-L-300199</strain>
    </source>
</reference>
<dbReference type="PANTHER" id="PTHR46300">
    <property type="entry name" value="P450, PUTATIVE (EUROFUNG)-RELATED-RELATED"/>
    <property type="match status" value="1"/>
</dbReference>
<evidence type="ECO:0000256" key="7">
    <source>
        <dbReference type="PIRSR" id="PIRSR602401-1"/>
    </source>
</evidence>
<evidence type="ECO:0008006" key="12">
    <source>
        <dbReference type="Google" id="ProtNLM"/>
    </source>
</evidence>
<dbReference type="PRINTS" id="PR00463">
    <property type="entry name" value="EP450I"/>
</dbReference>
<gene>
    <name evidence="10" type="ORF">EPUS_06456</name>
</gene>
<dbReference type="PROSITE" id="PS00086">
    <property type="entry name" value="CYTOCHROME_P450"/>
    <property type="match status" value="1"/>
</dbReference>
<dbReference type="InterPro" id="IPR036396">
    <property type="entry name" value="Cyt_P450_sf"/>
</dbReference>
<comment type="similarity">
    <text evidence="2 8">Belongs to the cytochrome P450 family.</text>
</comment>
<dbReference type="Proteomes" id="UP000019373">
    <property type="component" value="Unassembled WGS sequence"/>
</dbReference>
<keyword evidence="11" id="KW-1185">Reference proteome</keyword>
<evidence type="ECO:0000256" key="8">
    <source>
        <dbReference type="RuleBase" id="RU000461"/>
    </source>
</evidence>
<name>U1GYF8_ENDPU</name>
<feature type="binding site" description="axial binding residue" evidence="7">
    <location>
        <position position="428"/>
    </location>
    <ligand>
        <name>heme</name>
        <dbReference type="ChEBI" id="CHEBI:30413"/>
    </ligand>
    <ligandPart>
        <name>Fe</name>
        <dbReference type="ChEBI" id="CHEBI:18248"/>
    </ligandPart>
</feature>
<dbReference type="InterPro" id="IPR002401">
    <property type="entry name" value="Cyt_P450_E_grp-I"/>
</dbReference>
<dbReference type="GO" id="GO:0020037">
    <property type="term" value="F:heme binding"/>
    <property type="evidence" value="ECO:0007669"/>
    <property type="project" value="InterPro"/>
</dbReference>
<dbReference type="Gene3D" id="1.10.630.10">
    <property type="entry name" value="Cytochrome P450"/>
    <property type="match status" value="2"/>
</dbReference>
<keyword evidence="9" id="KW-0472">Membrane</keyword>
<dbReference type="AlphaFoldDB" id="U1GYF8"/>
<evidence type="ECO:0000256" key="5">
    <source>
        <dbReference type="ARBA" id="ARBA00023004"/>
    </source>
</evidence>
<evidence type="ECO:0000313" key="10">
    <source>
        <dbReference type="EMBL" id="ERF77176.1"/>
    </source>
</evidence>
<keyword evidence="7 8" id="KW-0349">Heme</keyword>
<evidence type="ECO:0000256" key="2">
    <source>
        <dbReference type="ARBA" id="ARBA00010617"/>
    </source>
</evidence>
<evidence type="ECO:0000313" key="11">
    <source>
        <dbReference type="Proteomes" id="UP000019373"/>
    </source>
</evidence>
<dbReference type="EMBL" id="KE720649">
    <property type="protein sequence ID" value="ERF77176.1"/>
    <property type="molecule type" value="Genomic_DNA"/>
</dbReference>
<keyword evidence="5 7" id="KW-0408">Iron</keyword>
<dbReference type="GO" id="GO:0004497">
    <property type="term" value="F:monooxygenase activity"/>
    <property type="evidence" value="ECO:0007669"/>
    <property type="project" value="UniProtKB-KW"/>
</dbReference>
<dbReference type="InterPro" id="IPR001128">
    <property type="entry name" value="Cyt_P450"/>
</dbReference>
<evidence type="ECO:0000256" key="3">
    <source>
        <dbReference type="ARBA" id="ARBA00022723"/>
    </source>
</evidence>
<dbReference type="Pfam" id="PF00067">
    <property type="entry name" value="p450"/>
    <property type="match status" value="2"/>
</dbReference>
<dbReference type="InterPro" id="IPR050364">
    <property type="entry name" value="Cytochrome_P450_fung"/>
</dbReference>
<evidence type="ECO:0000256" key="9">
    <source>
        <dbReference type="SAM" id="Phobius"/>
    </source>
</evidence>
<dbReference type="HOGENOM" id="CLU_001570_2_1_1"/>
<keyword evidence="3 7" id="KW-0479">Metal-binding</keyword>
<evidence type="ECO:0000256" key="6">
    <source>
        <dbReference type="ARBA" id="ARBA00023033"/>
    </source>
</evidence>
<dbReference type="OMA" id="NTFIMAM"/>
<protein>
    <recommendedName>
        <fullName evidence="12">Cytochrome P450</fullName>
    </recommendedName>
</protein>
<dbReference type="GeneID" id="19241396"/>
<dbReference type="RefSeq" id="XP_007785471.1">
    <property type="nucleotide sequence ID" value="XM_007787281.1"/>
</dbReference>
<accession>U1GYF8</accession>
<evidence type="ECO:0000256" key="4">
    <source>
        <dbReference type="ARBA" id="ARBA00023002"/>
    </source>
</evidence>
<organism evidence="10 11">
    <name type="scientific">Endocarpon pusillum (strain Z07020 / HMAS-L-300199)</name>
    <name type="common">Lichen-forming fungus</name>
    <dbReference type="NCBI Taxonomy" id="1263415"/>
    <lineage>
        <taxon>Eukaryota</taxon>
        <taxon>Fungi</taxon>
        <taxon>Dikarya</taxon>
        <taxon>Ascomycota</taxon>
        <taxon>Pezizomycotina</taxon>
        <taxon>Eurotiomycetes</taxon>
        <taxon>Chaetothyriomycetidae</taxon>
        <taxon>Verrucariales</taxon>
        <taxon>Verrucariaceae</taxon>
        <taxon>Endocarpon</taxon>
    </lineage>
</organism>
<dbReference type="PANTHER" id="PTHR46300:SF2">
    <property type="entry name" value="CYTOCHROME P450 MONOOXYGENASE ALNH-RELATED"/>
    <property type="match status" value="1"/>
</dbReference>
<keyword evidence="6 8" id="KW-0503">Monooxygenase</keyword>
<dbReference type="SUPFAM" id="SSF48264">
    <property type="entry name" value="Cytochrome P450"/>
    <property type="match status" value="1"/>
</dbReference>
<keyword evidence="4 8" id="KW-0560">Oxidoreductase</keyword>